<dbReference type="SUPFAM" id="SSF53623">
    <property type="entry name" value="MurD-like peptide ligases, catalytic domain"/>
    <property type="match status" value="1"/>
</dbReference>
<dbReference type="Gene3D" id="3.40.1190.10">
    <property type="entry name" value="Mur-like, catalytic domain"/>
    <property type="match status" value="1"/>
</dbReference>
<comment type="similarity">
    <text evidence="2">Belongs to the folylpolyglutamate synthase family.</text>
</comment>
<feature type="region of interest" description="Disordered" evidence="13">
    <location>
        <begin position="38"/>
        <end position="67"/>
    </location>
</feature>
<dbReference type="NCBIfam" id="TIGR01499">
    <property type="entry name" value="folC"/>
    <property type="match status" value="1"/>
</dbReference>
<dbReference type="InterPro" id="IPR036565">
    <property type="entry name" value="Mur-like_cat_sf"/>
</dbReference>
<dbReference type="Proteomes" id="UP001174997">
    <property type="component" value="Unassembled WGS sequence"/>
</dbReference>
<evidence type="ECO:0000313" key="15">
    <source>
        <dbReference type="Proteomes" id="UP001174997"/>
    </source>
</evidence>
<dbReference type="EC" id="6.3.2.17" evidence="3"/>
<proteinExistence type="inferred from homology"/>
<keyword evidence="5 14" id="KW-0436">Ligase</keyword>
<evidence type="ECO:0000256" key="12">
    <source>
        <dbReference type="ARBA" id="ARBA00047493"/>
    </source>
</evidence>
<evidence type="ECO:0000256" key="3">
    <source>
        <dbReference type="ARBA" id="ARBA00013025"/>
    </source>
</evidence>
<dbReference type="InterPro" id="IPR018109">
    <property type="entry name" value="Folylpolyglutamate_synth_CS"/>
</dbReference>
<dbReference type="PANTHER" id="PTHR11136:SF5">
    <property type="entry name" value="FOLYLPOLYGLUTAMATE SYNTHASE, MITOCHONDRIAL"/>
    <property type="match status" value="1"/>
</dbReference>
<evidence type="ECO:0000256" key="13">
    <source>
        <dbReference type="SAM" id="MobiDB-lite"/>
    </source>
</evidence>
<feature type="compositionally biased region" description="Polar residues" evidence="13">
    <location>
        <begin position="42"/>
        <end position="60"/>
    </location>
</feature>
<keyword evidence="8" id="KW-0067">ATP-binding</keyword>
<keyword evidence="4" id="KW-0554">One-carbon metabolism</keyword>
<evidence type="ECO:0000256" key="1">
    <source>
        <dbReference type="ARBA" id="ARBA00005150"/>
    </source>
</evidence>
<dbReference type="InterPro" id="IPR001645">
    <property type="entry name" value="Folylpolyglutamate_synth"/>
</dbReference>
<dbReference type="PROSITE" id="PS01012">
    <property type="entry name" value="FOLYLPOLYGLU_SYNT_2"/>
    <property type="match status" value="1"/>
</dbReference>
<protein>
    <recommendedName>
        <fullName evidence="3">tetrahydrofolate synthase</fullName>
        <ecNumber evidence="3">6.3.2.17</ecNumber>
    </recommendedName>
    <alternativeName>
        <fullName evidence="11">Folylpoly-gamma-glutamate synthetase</fullName>
    </alternativeName>
    <alternativeName>
        <fullName evidence="10">Tetrahydrofolylpolyglutamate synthase</fullName>
    </alternativeName>
</protein>
<dbReference type="GO" id="GO:0004326">
    <property type="term" value="F:tetrahydrofolylpolyglutamate synthase activity"/>
    <property type="evidence" value="ECO:0007669"/>
    <property type="project" value="UniProtKB-EC"/>
</dbReference>
<dbReference type="AlphaFoldDB" id="A0AA39YX12"/>
<comment type="caution">
    <text evidence="14">The sequence shown here is derived from an EMBL/GenBank/DDBJ whole genome shotgun (WGS) entry which is preliminary data.</text>
</comment>
<gene>
    <name evidence="14" type="ORF">QBC41DRAFT_43450</name>
</gene>
<comment type="catalytic activity">
    <reaction evidence="12">
        <text>(6S)-5,6,7,8-tetrahydrofolyl-(gamma-L-Glu)(n) + L-glutamate + ATP = (6S)-5,6,7,8-tetrahydrofolyl-(gamma-L-Glu)(n+1) + ADP + phosphate + H(+)</text>
        <dbReference type="Rhea" id="RHEA:10580"/>
        <dbReference type="Rhea" id="RHEA-COMP:14738"/>
        <dbReference type="Rhea" id="RHEA-COMP:14740"/>
        <dbReference type="ChEBI" id="CHEBI:15378"/>
        <dbReference type="ChEBI" id="CHEBI:29985"/>
        <dbReference type="ChEBI" id="CHEBI:30616"/>
        <dbReference type="ChEBI" id="CHEBI:43474"/>
        <dbReference type="ChEBI" id="CHEBI:141005"/>
        <dbReference type="ChEBI" id="CHEBI:456216"/>
        <dbReference type="EC" id="6.3.2.17"/>
    </reaction>
</comment>
<evidence type="ECO:0000256" key="7">
    <source>
        <dbReference type="ARBA" id="ARBA00022741"/>
    </source>
</evidence>
<evidence type="ECO:0000256" key="10">
    <source>
        <dbReference type="ARBA" id="ARBA00030592"/>
    </source>
</evidence>
<dbReference type="Gene3D" id="3.90.190.20">
    <property type="entry name" value="Mur ligase, C-terminal domain"/>
    <property type="match status" value="1"/>
</dbReference>
<keyword evidence="6" id="KW-0479">Metal-binding</keyword>
<evidence type="ECO:0000256" key="2">
    <source>
        <dbReference type="ARBA" id="ARBA00008276"/>
    </source>
</evidence>
<evidence type="ECO:0000256" key="11">
    <source>
        <dbReference type="ARBA" id="ARBA00030876"/>
    </source>
</evidence>
<dbReference type="PROSITE" id="PS01011">
    <property type="entry name" value="FOLYLPOLYGLU_SYNT_1"/>
    <property type="match status" value="1"/>
</dbReference>
<dbReference type="GO" id="GO:0006730">
    <property type="term" value="P:one-carbon metabolic process"/>
    <property type="evidence" value="ECO:0007669"/>
    <property type="project" value="UniProtKB-KW"/>
</dbReference>
<dbReference type="EMBL" id="JAULSY010000170">
    <property type="protein sequence ID" value="KAK0660121.1"/>
    <property type="molecule type" value="Genomic_DNA"/>
</dbReference>
<evidence type="ECO:0000313" key="14">
    <source>
        <dbReference type="EMBL" id="KAK0660121.1"/>
    </source>
</evidence>
<evidence type="ECO:0000256" key="8">
    <source>
        <dbReference type="ARBA" id="ARBA00022840"/>
    </source>
</evidence>
<keyword evidence="15" id="KW-1185">Reference proteome</keyword>
<accession>A0AA39YX12</accession>
<dbReference type="GO" id="GO:0046872">
    <property type="term" value="F:metal ion binding"/>
    <property type="evidence" value="ECO:0007669"/>
    <property type="project" value="UniProtKB-KW"/>
</dbReference>
<dbReference type="GO" id="GO:0005739">
    <property type="term" value="C:mitochondrion"/>
    <property type="evidence" value="ECO:0007669"/>
    <property type="project" value="TreeGrafter"/>
</dbReference>
<reference evidence="14" key="1">
    <citation type="submission" date="2023-06" db="EMBL/GenBank/DDBJ databases">
        <title>Genome-scale phylogeny and comparative genomics of the fungal order Sordariales.</title>
        <authorList>
            <consortium name="Lawrence Berkeley National Laboratory"/>
            <person name="Hensen N."/>
            <person name="Bonometti L."/>
            <person name="Westerberg I."/>
            <person name="Brannstrom I.O."/>
            <person name="Guillou S."/>
            <person name="Cros-Aarteil S."/>
            <person name="Calhoun S."/>
            <person name="Haridas S."/>
            <person name="Kuo A."/>
            <person name="Mondo S."/>
            <person name="Pangilinan J."/>
            <person name="Riley R."/>
            <person name="Labutti K."/>
            <person name="Andreopoulos B."/>
            <person name="Lipzen A."/>
            <person name="Chen C."/>
            <person name="Yanf M."/>
            <person name="Daum C."/>
            <person name="Ng V."/>
            <person name="Clum A."/>
            <person name="Steindorff A."/>
            <person name="Ohm R."/>
            <person name="Martin F."/>
            <person name="Silar P."/>
            <person name="Natvig D."/>
            <person name="Lalanne C."/>
            <person name="Gautier V."/>
            <person name="Ament-Velasquez S.L."/>
            <person name="Kruys A."/>
            <person name="Hutchinson M.I."/>
            <person name="Powell A.J."/>
            <person name="Barry K."/>
            <person name="Miller A.N."/>
            <person name="Grigoriev I.V."/>
            <person name="Debuchy R."/>
            <person name="Gladieux P."/>
            <person name="Thoren M.H."/>
            <person name="Johannesson H."/>
        </authorList>
    </citation>
    <scope>NUCLEOTIDE SEQUENCE</scope>
    <source>
        <strain evidence="14">CBS 307.81</strain>
    </source>
</reference>
<keyword evidence="7" id="KW-0547">Nucleotide-binding</keyword>
<comment type="pathway">
    <text evidence="1">Cofactor biosynthesis; tetrahydrofolylpolyglutamate biosynthesis.</text>
</comment>
<evidence type="ECO:0000256" key="6">
    <source>
        <dbReference type="ARBA" id="ARBA00022723"/>
    </source>
</evidence>
<sequence length="569" mass="61953">MRAACRSLSRRYSISIPPHPYPQQSAFSTARKKTWFSRATPPVSSSPTATRPRSLHTTPKMSPPSDYQKALSRLSALQSNLAITSLFTAPLPDGTDRNAAAIPEMLFWLSRAGGLSPQAIASSGLKCVHVAGTKGKGSVSAFVGSILAQYSQPEHKVVGVYTSPHLVDQRERISLLSAQGNGLMISEEKFAKYVNLVWDSMTDEAKRQLGSGAKAEEELEGPGTKPFYFRFLTIVALRAFVDEGVRDAVVECGIGGEYDSTNVLPGESVTAAVVTQLGIDHVGMLGDTVEKIAWHKAGIFKRGVKAFTIRHPRETVGEVLRERAREKGAGLVEVSEEEVRGWKGVEGGRLQGPFQKGNMALAVHAAREHLIRTGHKFEGRFGVDGEWGLDDIPEEFVKGLKEASLRGRCEVVRDGKDGTEWLVDGAHTEDSLAGVGEWFASRAGDDGLRVLVFNQQERDPKILLTALLNGAEKEAGGSKQVFTHAFFTRNEELPPKEGEKRDLAVQTKVEETMREYSGAVESRVCDNVQSTIEQVRALAAKARAEGKECRVVATGSFHLVGSVLRSMNE</sequence>
<evidence type="ECO:0000256" key="4">
    <source>
        <dbReference type="ARBA" id="ARBA00022563"/>
    </source>
</evidence>
<name>A0AA39YX12_9PEZI</name>
<dbReference type="GO" id="GO:0005524">
    <property type="term" value="F:ATP binding"/>
    <property type="evidence" value="ECO:0007669"/>
    <property type="project" value="UniProtKB-KW"/>
</dbReference>
<dbReference type="GO" id="GO:0005829">
    <property type="term" value="C:cytosol"/>
    <property type="evidence" value="ECO:0007669"/>
    <property type="project" value="TreeGrafter"/>
</dbReference>
<dbReference type="SUPFAM" id="SSF53244">
    <property type="entry name" value="MurD-like peptide ligases, peptide-binding domain"/>
    <property type="match status" value="1"/>
</dbReference>
<organism evidence="14 15">
    <name type="scientific">Cercophora samala</name>
    <dbReference type="NCBI Taxonomy" id="330535"/>
    <lineage>
        <taxon>Eukaryota</taxon>
        <taxon>Fungi</taxon>
        <taxon>Dikarya</taxon>
        <taxon>Ascomycota</taxon>
        <taxon>Pezizomycotina</taxon>
        <taxon>Sordariomycetes</taxon>
        <taxon>Sordariomycetidae</taxon>
        <taxon>Sordariales</taxon>
        <taxon>Lasiosphaeriaceae</taxon>
        <taxon>Cercophora</taxon>
    </lineage>
</organism>
<keyword evidence="9" id="KW-0460">Magnesium</keyword>
<dbReference type="PANTHER" id="PTHR11136">
    <property type="entry name" value="FOLYLPOLYGLUTAMATE SYNTHASE-RELATED"/>
    <property type="match status" value="1"/>
</dbReference>
<evidence type="ECO:0000256" key="9">
    <source>
        <dbReference type="ARBA" id="ARBA00022842"/>
    </source>
</evidence>
<dbReference type="InterPro" id="IPR036615">
    <property type="entry name" value="Mur_ligase_C_dom_sf"/>
</dbReference>
<evidence type="ECO:0000256" key="5">
    <source>
        <dbReference type="ARBA" id="ARBA00022598"/>
    </source>
</evidence>